<comment type="cofactor">
    <cofactor evidence="9">
        <name>FAD</name>
        <dbReference type="ChEBI" id="CHEBI:57692"/>
    </cofactor>
    <text evidence="9">Binds 1 FAD per subunit.</text>
</comment>
<evidence type="ECO:0000256" key="3">
    <source>
        <dbReference type="ARBA" id="ARBA00022630"/>
    </source>
</evidence>
<evidence type="ECO:0000313" key="11">
    <source>
        <dbReference type="EMBL" id="MBT1688280.1"/>
    </source>
</evidence>
<dbReference type="InterPro" id="IPR029041">
    <property type="entry name" value="FAD-linked_oxidoreductase-like"/>
</dbReference>
<dbReference type="GO" id="GO:0010133">
    <property type="term" value="P:L-proline catabolic process to L-glutamate"/>
    <property type="evidence" value="ECO:0007669"/>
    <property type="project" value="InterPro"/>
</dbReference>
<dbReference type="PIRSF" id="PIRSF000196">
    <property type="entry name" value="Pro_dehydrog"/>
    <property type="match status" value="1"/>
</dbReference>
<feature type="binding site" evidence="9">
    <location>
        <begin position="193"/>
        <end position="195"/>
    </location>
    <ligand>
        <name>FAD</name>
        <dbReference type="ChEBI" id="CHEBI:57692"/>
    </ligand>
</feature>
<evidence type="ECO:0000256" key="2">
    <source>
        <dbReference type="ARBA" id="ARBA00012695"/>
    </source>
</evidence>
<evidence type="ECO:0000313" key="12">
    <source>
        <dbReference type="Proteomes" id="UP001319180"/>
    </source>
</evidence>
<organism evidence="11 12">
    <name type="scientific">Dawidia soli</name>
    <dbReference type="NCBI Taxonomy" id="2782352"/>
    <lineage>
        <taxon>Bacteria</taxon>
        <taxon>Pseudomonadati</taxon>
        <taxon>Bacteroidota</taxon>
        <taxon>Cytophagia</taxon>
        <taxon>Cytophagales</taxon>
        <taxon>Chryseotaleaceae</taxon>
        <taxon>Dawidia</taxon>
    </lineage>
</organism>
<evidence type="ECO:0000256" key="5">
    <source>
        <dbReference type="ARBA" id="ARBA00022827"/>
    </source>
</evidence>
<feature type="binding site" evidence="9">
    <location>
        <begin position="232"/>
        <end position="233"/>
    </location>
    <ligand>
        <name>FAD</name>
        <dbReference type="ChEBI" id="CHEBI:57692"/>
    </ligand>
</feature>
<name>A0AAP2GJA4_9BACT</name>
<dbReference type="AlphaFoldDB" id="A0AAP2GJA4"/>
<evidence type="ECO:0000259" key="10">
    <source>
        <dbReference type="Pfam" id="PF01619"/>
    </source>
</evidence>
<evidence type="ECO:0000256" key="8">
    <source>
        <dbReference type="ARBA" id="ARBA00048779"/>
    </source>
</evidence>
<sequence>MGKLMAVGSAALRKAAVHDEAKQYILGHEKLYRLFSKAASRYVAGETLPAAVARAAQYNQQGLATSIEFMGENVKDEHEAAAATAEFLAICDQIASKGLKSNVSLDLSHIGLALSADLCRQHLAQLCEKAGQVGIEVMISAEDTAKTDAVLDMYLGMAGRYEHLGITVQAYLHRTRDDFKQLIQRPNRIRLVKGAFDTPEGLSLPRGGELNQAYLAYLDQLLASHHTCSIATHDPLIQQEAVKLLSRHQMPQQAYEFESLLGIATDQLLDLMRAGHPAKMYIVYGQEWYLYLCNRIAENPMNLFLALEDIMQS</sequence>
<keyword evidence="7" id="KW-0642">Proline metabolism</keyword>
<comment type="catalytic activity">
    <reaction evidence="8">
        <text>L-proline + a quinone = (S)-1-pyrroline-5-carboxylate + a quinol + H(+)</text>
        <dbReference type="Rhea" id="RHEA:23784"/>
        <dbReference type="ChEBI" id="CHEBI:15378"/>
        <dbReference type="ChEBI" id="CHEBI:17388"/>
        <dbReference type="ChEBI" id="CHEBI:24646"/>
        <dbReference type="ChEBI" id="CHEBI:60039"/>
        <dbReference type="ChEBI" id="CHEBI:132124"/>
        <dbReference type="EC" id="1.5.5.2"/>
    </reaction>
</comment>
<evidence type="ECO:0000256" key="1">
    <source>
        <dbReference type="ARBA" id="ARBA00004739"/>
    </source>
</evidence>
<feature type="domain" description="Proline dehydrogenase" evidence="10">
    <location>
        <begin position="52"/>
        <end position="301"/>
    </location>
</feature>
<keyword evidence="5 9" id="KW-0274">FAD</keyword>
<comment type="pathway">
    <text evidence="1">Amino-acid degradation; L-proline degradation into L-glutamate; L-glutamate from L-proline: step 1/2.</text>
</comment>
<dbReference type="GO" id="GO:0004657">
    <property type="term" value="F:proline dehydrogenase activity"/>
    <property type="evidence" value="ECO:0007669"/>
    <property type="project" value="UniProtKB-EC"/>
</dbReference>
<dbReference type="InterPro" id="IPR008219">
    <property type="entry name" value="PRODH_bac_arc"/>
</dbReference>
<evidence type="ECO:0000256" key="9">
    <source>
        <dbReference type="PIRSR" id="PIRSR000196-2"/>
    </source>
</evidence>
<keyword evidence="4 9" id="KW-0547">Nucleotide-binding</keyword>
<protein>
    <recommendedName>
        <fullName evidence="2">proline dehydrogenase</fullName>
        <ecNumber evidence="2">1.5.5.2</ecNumber>
    </recommendedName>
</protein>
<dbReference type="EC" id="1.5.5.2" evidence="2"/>
<dbReference type="GO" id="GO:0000166">
    <property type="term" value="F:nucleotide binding"/>
    <property type="evidence" value="ECO:0007669"/>
    <property type="project" value="UniProtKB-KW"/>
</dbReference>
<evidence type="ECO:0000256" key="6">
    <source>
        <dbReference type="ARBA" id="ARBA00023002"/>
    </source>
</evidence>
<keyword evidence="6" id="KW-0560">Oxidoreductase</keyword>
<feature type="binding site" evidence="9">
    <location>
        <position position="169"/>
    </location>
    <ligand>
        <name>FAD</name>
        <dbReference type="ChEBI" id="CHEBI:57692"/>
    </ligand>
</feature>
<dbReference type="Pfam" id="PF01619">
    <property type="entry name" value="Pro_dh"/>
    <property type="match status" value="1"/>
</dbReference>
<dbReference type="PANTHER" id="PTHR13914:SF0">
    <property type="entry name" value="PROLINE DEHYDROGENASE 1, MITOCHONDRIAL"/>
    <property type="match status" value="1"/>
</dbReference>
<dbReference type="Proteomes" id="UP001319180">
    <property type="component" value="Unassembled WGS sequence"/>
</dbReference>
<gene>
    <name evidence="11" type="ORF">KK078_17040</name>
</gene>
<accession>A0AAP2GJA4</accession>
<keyword evidence="3" id="KW-0285">Flavoprotein</keyword>
<comment type="caution">
    <text evidence="11">The sequence shown here is derived from an EMBL/GenBank/DDBJ whole genome shotgun (WGS) entry which is preliminary data.</text>
</comment>
<dbReference type="EMBL" id="JAHESC010000024">
    <property type="protein sequence ID" value="MBT1688280.1"/>
    <property type="molecule type" value="Genomic_DNA"/>
</dbReference>
<dbReference type="SUPFAM" id="SSF51730">
    <property type="entry name" value="FAD-linked oxidoreductase"/>
    <property type="match status" value="1"/>
</dbReference>
<proteinExistence type="predicted"/>
<evidence type="ECO:0000256" key="7">
    <source>
        <dbReference type="ARBA" id="ARBA00023062"/>
    </source>
</evidence>
<evidence type="ECO:0000256" key="4">
    <source>
        <dbReference type="ARBA" id="ARBA00022741"/>
    </source>
</evidence>
<dbReference type="PANTHER" id="PTHR13914">
    <property type="entry name" value="PROLINE OXIDASE"/>
    <property type="match status" value="1"/>
</dbReference>
<dbReference type="InterPro" id="IPR015659">
    <property type="entry name" value="Proline_oxidase"/>
</dbReference>
<keyword evidence="12" id="KW-1185">Reference proteome</keyword>
<dbReference type="Gene3D" id="3.20.20.220">
    <property type="match status" value="1"/>
</dbReference>
<reference evidence="11 12" key="1">
    <citation type="submission" date="2021-05" db="EMBL/GenBank/DDBJ databases">
        <title>A Polyphasic approach of four new species of the genus Ohtaekwangia: Ohtaekwangia histidinii sp. nov., Ohtaekwangia cretensis sp. nov., Ohtaekwangia indiensis sp. nov., Ohtaekwangia reichenbachii sp. nov. from diverse environment.</title>
        <authorList>
            <person name="Octaviana S."/>
        </authorList>
    </citation>
    <scope>NUCLEOTIDE SEQUENCE [LARGE SCALE GENOMIC DNA]</scope>
    <source>
        <strain evidence="11 12">PWU37</strain>
    </source>
</reference>
<dbReference type="InterPro" id="IPR002872">
    <property type="entry name" value="Proline_DH_dom"/>
</dbReference>